<comment type="caution">
    <text evidence="2">The sequence shown here is derived from an EMBL/GenBank/DDBJ whole genome shotgun (WGS) entry which is preliminary data.</text>
</comment>
<keyword evidence="1" id="KW-1133">Transmembrane helix</keyword>
<sequence>MNEPPTVKRRSSDPKRQPIKRIQTKTTLVLWLIKANEDGHYTILSIIPIKLQPTYGMTLRGAIVTAVLATCLIMMFATNVMANQGRGERGERRERGGRCVVPLRCMNTDSAYCSTMRRLCGRN</sequence>
<gene>
    <name evidence="2" type="ORF">CRM22_005934</name>
</gene>
<evidence type="ECO:0000313" key="3">
    <source>
        <dbReference type="Proteomes" id="UP000308267"/>
    </source>
</evidence>
<name>A0A4S2LVZ9_OPIFE</name>
<dbReference type="AlphaFoldDB" id="A0A4S2LVZ9"/>
<proteinExistence type="predicted"/>
<protein>
    <submittedName>
        <fullName evidence="2">Uncharacterized protein</fullName>
    </submittedName>
</protein>
<feature type="transmembrane region" description="Helical" evidence="1">
    <location>
        <begin position="61"/>
        <end position="82"/>
    </location>
</feature>
<keyword evidence="1" id="KW-0812">Transmembrane</keyword>
<evidence type="ECO:0000256" key="1">
    <source>
        <dbReference type="SAM" id="Phobius"/>
    </source>
</evidence>
<reference evidence="2 3" key="1">
    <citation type="journal article" date="2019" name="BMC Genomics">
        <title>New insights from Opisthorchis felineus genome: update on genomics of the epidemiologically important liver flukes.</title>
        <authorList>
            <person name="Ershov N.I."/>
            <person name="Mordvinov V.A."/>
            <person name="Prokhortchouk E.B."/>
            <person name="Pakharukova M.Y."/>
            <person name="Gunbin K.V."/>
            <person name="Ustyantsev K."/>
            <person name="Genaev M.A."/>
            <person name="Blinov A.G."/>
            <person name="Mazur A."/>
            <person name="Boulygina E."/>
            <person name="Tsygankova S."/>
            <person name="Khrameeva E."/>
            <person name="Chekanov N."/>
            <person name="Fan G."/>
            <person name="Xiao A."/>
            <person name="Zhang H."/>
            <person name="Xu X."/>
            <person name="Yang H."/>
            <person name="Solovyev V."/>
            <person name="Lee S.M."/>
            <person name="Liu X."/>
            <person name="Afonnikov D.A."/>
            <person name="Skryabin K.G."/>
        </authorList>
    </citation>
    <scope>NUCLEOTIDE SEQUENCE [LARGE SCALE GENOMIC DNA]</scope>
    <source>
        <strain evidence="2">AK-0245</strain>
        <tissue evidence="2">Whole organism</tissue>
    </source>
</reference>
<dbReference type="Proteomes" id="UP000308267">
    <property type="component" value="Unassembled WGS sequence"/>
</dbReference>
<accession>A0A4S2LVZ9</accession>
<keyword evidence="1" id="KW-0472">Membrane</keyword>
<keyword evidence="3" id="KW-1185">Reference proteome</keyword>
<organism evidence="2 3">
    <name type="scientific">Opisthorchis felineus</name>
    <dbReference type="NCBI Taxonomy" id="147828"/>
    <lineage>
        <taxon>Eukaryota</taxon>
        <taxon>Metazoa</taxon>
        <taxon>Spiralia</taxon>
        <taxon>Lophotrochozoa</taxon>
        <taxon>Platyhelminthes</taxon>
        <taxon>Trematoda</taxon>
        <taxon>Digenea</taxon>
        <taxon>Opisthorchiida</taxon>
        <taxon>Opisthorchiata</taxon>
        <taxon>Opisthorchiidae</taxon>
        <taxon>Opisthorchis</taxon>
    </lineage>
</organism>
<dbReference type="EMBL" id="SJOL01006491">
    <property type="protein sequence ID" value="TGZ65317.1"/>
    <property type="molecule type" value="Genomic_DNA"/>
</dbReference>
<evidence type="ECO:0000313" key="2">
    <source>
        <dbReference type="EMBL" id="TGZ65317.1"/>
    </source>
</evidence>